<dbReference type="Proteomes" id="UP000324383">
    <property type="component" value="Unassembled WGS sequence"/>
</dbReference>
<feature type="compositionally biased region" description="Basic and acidic residues" evidence="1">
    <location>
        <begin position="42"/>
        <end position="69"/>
    </location>
</feature>
<proteinExistence type="predicted"/>
<comment type="caution">
    <text evidence="3">The sequence shown here is derived from an EMBL/GenBank/DDBJ whole genome shotgun (WGS) entry which is preliminary data.</text>
</comment>
<protein>
    <submittedName>
        <fullName evidence="3">Uncharacterized protein</fullName>
    </submittedName>
</protein>
<name>A0A5D3E7L7_9BACE</name>
<dbReference type="AlphaFoldDB" id="A0A5D3E7L7"/>
<feature type="non-terminal residue" evidence="3">
    <location>
        <position position="141"/>
    </location>
</feature>
<feature type="region of interest" description="Disordered" evidence="1">
    <location>
        <begin position="39"/>
        <end position="104"/>
    </location>
</feature>
<feature type="signal peptide" evidence="2">
    <location>
        <begin position="1"/>
        <end position="34"/>
    </location>
</feature>
<organism evidence="3 4">
    <name type="scientific">Bacteroides pyogenes</name>
    <dbReference type="NCBI Taxonomy" id="310300"/>
    <lineage>
        <taxon>Bacteria</taxon>
        <taxon>Pseudomonadati</taxon>
        <taxon>Bacteroidota</taxon>
        <taxon>Bacteroidia</taxon>
        <taxon>Bacteroidales</taxon>
        <taxon>Bacteroidaceae</taxon>
        <taxon>Bacteroides</taxon>
    </lineage>
</organism>
<evidence type="ECO:0000313" key="4">
    <source>
        <dbReference type="Proteomes" id="UP000324383"/>
    </source>
</evidence>
<accession>A0A5D3E7L7</accession>
<keyword evidence="2" id="KW-0732">Signal</keyword>
<feature type="compositionally biased region" description="Polar residues" evidence="1">
    <location>
        <begin position="86"/>
        <end position="98"/>
    </location>
</feature>
<evidence type="ECO:0000256" key="2">
    <source>
        <dbReference type="SAM" id="SignalP"/>
    </source>
</evidence>
<reference evidence="3 4" key="1">
    <citation type="submission" date="2019-07" db="EMBL/GenBank/DDBJ databases">
        <title>Draft Genome Sequences of Bacteroides pyogenes Strains Isolated from the Uterus Holstein Dairy Cows with Metritis.</title>
        <authorList>
            <person name="Cunha F."/>
            <person name="Galvao K.N."/>
            <person name="Jeon S.J."/>
            <person name="Jeong K.C."/>
        </authorList>
    </citation>
    <scope>NUCLEOTIDE SEQUENCE [LARGE SCALE GENOMIC DNA]</scope>
    <source>
        <strain evidence="3 4">KG-31</strain>
    </source>
</reference>
<dbReference type="RefSeq" id="WP_222862510.1">
    <property type="nucleotide sequence ID" value="NZ_VKLW01000040.1"/>
</dbReference>
<keyword evidence="4" id="KW-1185">Reference proteome</keyword>
<gene>
    <name evidence="3" type="ORF">FNJ60_13590</name>
</gene>
<sequence>MNSFIYLVCRRRLPRLANCFFHLSVFCLSFYSCAQDSPIDIQKPEKTKEEQTTDQPDNRPEEQPEDGNRPGEQPSGESDPKGSGETPESGSRPQTYTLQGKPPVNHVFSAISSTSIFVPKNKTYDDTRRSCRNYYVLQGTQ</sequence>
<evidence type="ECO:0000313" key="3">
    <source>
        <dbReference type="EMBL" id="TYK32083.1"/>
    </source>
</evidence>
<feature type="chain" id="PRO_5030116169" evidence="2">
    <location>
        <begin position="35"/>
        <end position="141"/>
    </location>
</feature>
<evidence type="ECO:0000256" key="1">
    <source>
        <dbReference type="SAM" id="MobiDB-lite"/>
    </source>
</evidence>
<dbReference type="EMBL" id="VKLW01000040">
    <property type="protein sequence ID" value="TYK32083.1"/>
    <property type="molecule type" value="Genomic_DNA"/>
</dbReference>